<protein>
    <submittedName>
        <fullName evidence="3">Putative baseplate wedge subunit</fullName>
    </submittedName>
</protein>
<feature type="domain" description="IraD/Gp25-like" evidence="1">
    <location>
        <begin position="29"/>
        <end position="112"/>
    </location>
</feature>
<organism evidence="3">
    <name type="scientific">viral metagenome</name>
    <dbReference type="NCBI Taxonomy" id="1070528"/>
    <lineage>
        <taxon>unclassified sequences</taxon>
        <taxon>metagenomes</taxon>
        <taxon>organismal metagenomes</taxon>
    </lineage>
</organism>
<evidence type="ECO:0000313" key="3">
    <source>
        <dbReference type="EMBL" id="QJA77653.1"/>
    </source>
</evidence>
<reference evidence="3" key="1">
    <citation type="submission" date="2020-03" db="EMBL/GenBank/DDBJ databases">
        <title>The deep terrestrial virosphere.</title>
        <authorList>
            <person name="Holmfeldt K."/>
            <person name="Nilsson E."/>
            <person name="Simone D."/>
            <person name="Lopez-Fernandez M."/>
            <person name="Wu X."/>
            <person name="de Brujin I."/>
            <person name="Lundin D."/>
            <person name="Andersson A."/>
            <person name="Bertilsson S."/>
            <person name="Dopson M."/>
        </authorList>
    </citation>
    <scope>NUCLEOTIDE SEQUENCE</scope>
    <source>
        <strain evidence="3">MM415A01252</strain>
        <strain evidence="2">MM415B01142</strain>
    </source>
</reference>
<gene>
    <name evidence="3" type="ORF">MM415A01252_0012</name>
    <name evidence="2" type="ORF">MM415B01142_0003</name>
</gene>
<sequence>MSNEYMYSDIDINLERQTDGDVKKDTNIEAIKNSINNIFSTMQGSRRMLPEFAGMFHNLLFEPMDEVTARLLAERMIEAINMWDDRVIVEGLDIEMDHDNNQYNCTMSFKIQETNETEVIEYVLKQT</sequence>
<dbReference type="AlphaFoldDB" id="A0A6M3K799"/>
<accession>A0A6M3K799</accession>
<dbReference type="SUPFAM" id="SSF160719">
    <property type="entry name" value="gpW/gp25-like"/>
    <property type="match status" value="1"/>
</dbReference>
<evidence type="ECO:0000313" key="2">
    <source>
        <dbReference type="EMBL" id="QJA60276.1"/>
    </source>
</evidence>
<dbReference type="Gene3D" id="3.10.450.40">
    <property type="match status" value="1"/>
</dbReference>
<dbReference type="EMBL" id="MT141403">
    <property type="protein sequence ID" value="QJA60276.1"/>
    <property type="molecule type" value="Genomic_DNA"/>
</dbReference>
<dbReference type="InterPro" id="IPR007048">
    <property type="entry name" value="IraD/Gp25-like"/>
</dbReference>
<dbReference type="Pfam" id="PF04965">
    <property type="entry name" value="GPW_gp25"/>
    <property type="match status" value="1"/>
</dbReference>
<evidence type="ECO:0000259" key="1">
    <source>
        <dbReference type="Pfam" id="PF04965"/>
    </source>
</evidence>
<name>A0A6M3K799_9ZZZZ</name>
<dbReference type="EMBL" id="MT142294">
    <property type="protein sequence ID" value="QJA77653.1"/>
    <property type="molecule type" value="Genomic_DNA"/>
</dbReference>
<proteinExistence type="predicted"/>